<dbReference type="PANTHER" id="PTHR44051">
    <property type="entry name" value="GLUTATHIONE S-TRANSFERASE-RELATED"/>
    <property type="match status" value="1"/>
</dbReference>
<dbReference type="GeneID" id="28740803"/>
<dbReference type="AlphaFoldDB" id="A0A0N0NR35"/>
<dbReference type="PROSITE" id="PS50405">
    <property type="entry name" value="GST_CTER"/>
    <property type="match status" value="1"/>
</dbReference>
<dbReference type="Pfam" id="PF00043">
    <property type="entry name" value="GST_C"/>
    <property type="match status" value="1"/>
</dbReference>
<dbReference type="SUPFAM" id="SSF47616">
    <property type="entry name" value="GST C-terminal domain-like"/>
    <property type="match status" value="1"/>
</dbReference>
<dbReference type="InterPro" id="IPR004045">
    <property type="entry name" value="Glutathione_S-Trfase_N"/>
</dbReference>
<comment type="caution">
    <text evidence="4">The sequence shown here is derived from an EMBL/GenBank/DDBJ whole genome shotgun (WGS) entry which is preliminary data.</text>
</comment>
<evidence type="ECO:0000259" key="2">
    <source>
        <dbReference type="PROSITE" id="PS50404"/>
    </source>
</evidence>
<dbReference type="InterPro" id="IPR010987">
    <property type="entry name" value="Glutathione-S-Trfase_C-like"/>
</dbReference>
<organism evidence="4 5">
    <name type="scientific">Cyphellophora attinorum</name>
    <dbReference type="NCBI Taxonomy" id="1664694"/>
    <lineage>
        <taxon>Eukaryota</taxon>
        <taxon>Fungi</taxon>
        <taxon>Dikarya</taxon>
        <taxon>Ascomycota</taxon>
        <taxon>Pezizomycotina</taxon>
        <taxon>Eurotiomycetes</taxon>
        <taxon>Chaetothyriomycetidae</taxon>
        <taxon>Chaetothyriales</taxon>
        <taxon>Cyphellophoraceae</taxon>
        <taxon>Cyphellophora</taxon>
    </lineage>
</organism>
<dbReference type="STRING" id="1664694.A0A0N0NR35"/>
<proteinExistence type="inferred from homology"/>
<dbReference type="InterPro" id="IPR036282">
    <property type="entry name" value="Glutathione-S-Trfase_C_sf"/>
</dbReference>
<sequence length="237" mass="26329">MTTKLLPLKLYGLAATNPPKVAFVLEELSLPYEIVPVSHATVKDPPYLAVNPNGRMPSLSDPNNNDLTIWESGAIIQYLITTYDTDHKLSFSPDSPESWHATQYLFFQVSGQGPYYGNGFYFAKFAQPPNDAAVERFIKEAERVTGVLDGILAKAEADAVGRKWLVGGKCSYADLAFVPYQLIARLVFKDMGFDEGNFPEAKKWVDAMFVRESVKKVLSMTEPWKDMGLYADADVAA</sequence>
<dbReference type="RefSeq" id="XP_018004591.1">
    <property type="nucleotide sequence ID" value="XM_018148923.1"/>
</dbReference>
<dbReference type="PANTHER" id="PTHR44051:SF23">
    <property type="entry name" value="GLUTATHIONE S-TRANSFERASE-LIKE PROTEIN TPCF"/>
    <property type="match status" value="1"/>
</dbReference>
<evidence type="ECO:0000259" key="3">
    <source>
        <dbReference type="PROSITE" id="PS50405"/>
    </source>
</evidence>
<comment type="similarity">
    <text evidence="1">Belongs to the GST superfamily.</text>
</comment>
<dbReference type="VEuPathDB" id="FungiDB:AB675_8475"/>
<dbReference type="CDD" id="cd03048">
    <property type="entry name" value="GST_N_Ure2p_like"/>
    <property type="match status" value="1"/>
</dbReference>
<feature type="domain" description="GST C-terminal" evidence="3">
    <location>
        <begin position="94"/>
        <end position="227"/>
    </location>
</feature>
<keyword evidence="5" id="KW-1185">Reference proteome</keyword>
<dbReference type="GO" id="GO:0016740">
    <property type="term" value="F:transferase activity"/>
    <property type="evidence" value="ECO:0007669"/>
    <property type="project" value="UniProtKB-KW"/>
</dbReference>
<dbReference type="Pfam" id="PF13417">
    <property type="entry name" value="GST_N_3"/>
    <property type="match status" value="1"/>
</dbReference>
<name>A0A0N0NR35_9EURO</name>
<gene>
    <name evidence="4" type="ORF">AB675_8475</name>
</gene>
<dbReference type="SUPFAM" id="SSF52833">
    <property type="entry name" value="Thioredoxin-like"/>
    <property type="match status" value="1"/>
</dbReference>
<dbReference type="EMBL" id="LFJN01000003">
    <property type="protein sequence ID" value="KPI44628.1"/>
    <property type="molecule type" value="Genomic_DNA"/>
</dbReference>
<dbReference type="Proteomes" id="UP000038010">
    <property type="component" value="Unassembled WGS sequence"/>
</dbReference>
<protein>
    <submittedName>
        <fullName evidence="4">Glutathione S-transferase 2</fullName>
    </submittedName>
</protein>
<dbReference type="Gene3D" id="1.20.1050.130">
    <property type="match status" value="1"/>
</dbReference>
<reference evidence="4 5" key="1">
    <citation type="submission" date="2015-06" db="EMBL/GenBank/DDBJ databases">
        <title>Draft genome of the ant-associated black yeast Phialophora attae CBS 131958.</title>
        <authorList>
            <person name="Moreno L.F."/>
            <person name="Stielow B.J."/>
            <person name="de Hoog S."/>
            <person name="Vicente V.A."/>
            <person name="Weiss V.A."/>
            <person name="de Vries M."/>
            <person name="Cruz L.M."/>
            <person name="Souza E.M."/>
        </authorList>
    </citation>
    <scope>NUCLEOTIDE SEQUENCE [LARGE SCALE GENOMIC DNA]</scope>
    <source>
        <strain evidence="4 5">CBS 131958</strain>
    </source>
</reference>
<dbReference type="InterPro" id="IPR004046">
    <property type="entry name" value="GST_C"/>
</dbReference>
<evidence type="ECO:0000313" key="4">
    <source>
        <dbReference type="EMBL" id="KPI44628.1"/>
    </source>
</evidence>
<dbReference type="InterPro" id="IPR036249">
    <property type="entry name" value="Thioredoxin-like_sf"/>
</dbReference>
<feature type="domain" description="GST N-terminal" evidence="2">
    <location>
        <begin position="5"/>
        <end position="87"/>
    </location>
</feature>
<accession>A0A0N0NR35</accession>
<evidence type="ECO:0000256" key="1">
    <source>
        <dbReference type="ARBA" id="ARBA00007409"/>
    </source>
</evidence>
<dbReference type="OrthoDB" id="422574at2759"/>
<dbReference type="SFLD" id="SFLDS00019">
    <property type="entry name" value="Glutathione_Transferase_(cytos"/>
    <property type="match status" value="1"/>
</dbReference>
<dbReference type="PROSITE" id="PS50404">
    <property type="entry name" value="GST_NTER"/>
    <property type="match status" value="1"/>
</dbReference>
<evidence type="ECO:0000313" key="5">
    <source>
        <dbReference type="Proteomes" id="UP000038010"/>
    </source>
</evidence>
<dbReference type="SFLD" id="SFLDG00358">
    <property type="entry name" value="Main_(cytGST)"/>
    <property type="match status" value="1"/>
</dbReference>
<dbReference type="InterPro" id="IPR040079">
    <property type="entry name" value="Glutathione_S-Trfase"/>
</dbReference>
<keyword evidence="4" id="KW-0808">Transferase</keyword>